<evidence type="ECO:0000313" key="1">
    <source>
        <dbReference type="Proteomes" id="UP000492821"/>
    </source>
</evidence>
<accession>A0A7E4ZQX0</accession>
<reference evidence="1" key="1">
    <citation type="journal article" date="2013" name="Genetics">
        <title>The draft genome and transcriptome of Panagrellus redivivus are shaped by the harsh demands of a free-living lifestyle.</title>
        <authorList>
            <person name="Srinivasan J."/>
            <person name="Dillman A.R."/>
            <person name="Macchietto M.G."/>
            <person name="Heikkinen L."/>
            <person name="Lakso M."/>
            <person name="Fracchia K.M."/>
            <person name="Antoshechkin I."/>
            <person name="Mortazavi A."/>
            <person name="Wong G."/>
            <person name="Sternberg P.W."/>
        </authorList>
    </citation>
    <scope>NUCLEOTIDE SEQUENCE [LARGE SCALE GENOMIC DNA]</scope>
    <source>
        <strain evidence="1">MT8872</strain>
    </source>
</reference>
<protein>
    <submittedName>
        <fullName evidence="2">Transposase</fullName>
    </submittedName>
</protein>
<keyword evidence="1" id="KW-1185">Reference proteome</keyword>
<organism evidence="1 2">
    <name type="scientific">Panagrellus redivivus</name>
    <name type="common">Microworm</name>
    <dbReference type="NCBI Taxonomy" id="6233"/>
    <lineage>
        <taxon>Eukaryota</taxon>
        <taxon>Metazoa</taxon>
        <taxon>Ecdysozoa</taxon>
        <taxon>Nematoda</taxon>
        <taxon>Chromadorea</taxon>
        <taxon>Rhabditida</taxon>
        <taxon>Tylenchina</taxon>
        <taxon>Panagrolaimomorpha</taxon>
        <taxon>Panagrolaimoidea</taxon>
        <taxon>Panagrolaimidae</taxon>
        <taxon>Panagrellus</taxon>
    </lineage>
</organism>
<dbReference type="AlphaFoldDB" id="A0A7E4ZQX0"/>
<proteinExistence type="predicted"/>
<dbReference type="WBParaSite" id="Pan_g11810.t1">
    <property type="protein sequence ID" value="Pan_g11810.t1"/>
    <property type="gene ID" value="Pan_g11810"/>
</dbReference>
<evidence type="ECO:0000313" key="2">
    <source>
        <dbReference type="WBParaSite" id="Pan_g11810.t1"/>
    </source>
</evidence>
<sequence length="95" mass="10992">MKQMSMHVKFENLLSFTPAELKQFFDRQSSQFNLSLICNNVPWDSVDLIRQEIGTHFEDVTYSFGTGDGFLVILLNDNRRRMKFQVGSGRTKSVP</sequence>
<dbReference type="Proteomes" id="UP000492821">
    <property type="component" value="Unassembled WGS sequence"/>
</dbReference>
<reference evidence="2" key="2">
    <citation type="submission" date="2020-10" db="UniProtKB">
        <authorList>
            <consortium name="WormBaseParasite"/>
        </authorList>
    </citation>
    <scope>IDENTIFICATION</scope>
</reference>
<name>A0A7E4ZQX0_PANRE</name>